<dbReference type="Gene3D" id="1.10.760.10">
    <property type="entry name" value="Cytochrome c-like domain"/>
    <property type="match status" value="1"/>
</dbReference>
<dbReference type="Pfam" id="PF00034">
    <property type="entry name" value="Cytochrom_C"/>
    <property type="match status" value="1"/>
</dbReference>
<dbReference type="RefSeq" id="WP_238235361.1">
    <property type="nucleotide sequence ID" value="NZ_BPQQ01000026.1"/>
</dbReference>
<keyword evidence="3 6" id="KW-0479">Metal-binding</keyword>
<feature type="domain" description="Cytochrome c" evidence="7">
    <location>
        <begin position="17"/>
        <end position="116"/>
    </location>
</feature>
<dbReference type="SUPFAM" id="SSF46626">
    <property type="entry name" value="Cytochrome c"/>
    <property type="match status" value="1"/>
</dbReference>
<organism evidence="8 9">
    <name type="scientific">Methylobacterium isbiliense</name>
    <dbReference type="NCBI Taxonomy" id="315478"/>
    <lineage>
        <taxon>Bacteria</taxon>
        <taxon>Pseudomonadati</taxon>
        <taxon>Pseudomonadota</taxon>
        <taxon>Alphaproteobacteria</taxon>
        <taxon>Hyphomicrobiales</taxon>
        <taxon>Methylobacteriaceae</taxon>
        <taxon>Methylobacterium</taxon>
    </lineage>
</organism>
<protein>
    <recommendedName>
        <fullName evidence="7">Cytochrome c domain-containing protein</fullName>
    </recommendedName>
</protein>
<keyword evidence="2 6" id="KW-0349">Heme</keyword>
<dbReference type="PRINTS" id="PR00604">
    <property type="entry name" value="CYTCHRMECIAB"/>
</dbReference>
<dbReference type="InterPro" id="IPR002327">
    <property type="entry name" value="Cyt_c_1A/1B"/>
</dbReference>
<gene>
    <name evidence="8" type="ORF">GMJLKIPL_2393</name>
</gene>
<keyword evidence="5 6" id="KW-0408">Iron</keyword>
<keyword evidence="9" id="KW-1185">Reference proteome</keyword>
<evidence type="ECO:0000256" key="1">
    <source>
        <dbReference type="ARBA" id="ARBA00022448"/>
    </source>
</evidence>
<dbReference type="InterPro" id="IPR009056">
    <property type="entry name" value="Cyt_c-like_dom"/>
</dbReference>
<dbReference type="EMBL" id="BPQQ01000026">
    <property type="protein sequence ID" value="GJE00471.1"/>
    <property type="molecule type" value="Genomic_DNA"/>
</dbReference>
<comment type="caution">
    <text evidence="8">The sequence shown here is derived from an EMBL/GenBank/DDBJ whole genome shotgun (WGS) entry which is preliminary data.</text>
</comment>
<sequence>MREKLEAAVLICAIQQASAQDGKAVFAHCAVCHSVEAGVNRLGPTLAGIHGRAAGAIENFVYSRTMSMSKIVWNDEALDAYLASPKKYVPGDRMPFAGIQDERERRAVIDYLCPVVP</sequence>
<evidence type="ECO:0000256" key="3">
    <source>
        <dbReference type="ARBA" id="ARBA00022723"/>
    </source>
</evidence>
<keyword evidence="1" id="KW-0813">Transport</keyword>
<evidence type="ECO:0000256" key="6">
    <source>
        <dbReference type="PROSITE-ProRule" id="PRU00433"/>
    </source>
</evidence>
<proteinExistence type="predicted"/>
<evidence type="ECO:0000256" key="2">
    <source>
        <dbReference type="ARBA" id="ARBA00022617"/>
    </source>
</evidence>
<reference evidence="8" key="1">
    <citation type="journal article" date="2021" name="Front. Microbiol.">
        <title>Comprehensive Comparative Genomics and Phenotyping of Methylobacterium Species.</title>
        <authorList>
            <person name="Alessa O."/>
            <person name="Ogura Y."/>
            <person name="Fujitani Y."/>
            <person name="Takami H."/>
            <person name="Hayashi T."/>
            <person name="Sahin N."/>
            <person name="Tani A."/>
        </authorList>
    </citation>
    <scope>NUCLEOTIDE SEQUENCE</scope>
    <source>
        <strain evidence="8">DSM 17168</strain>
    </source>
</reference>
<dbReference type="PANTHER" id="PTHR11961">
    <property type="entry name" value="CYTOCHROME C"/>
    <property type="match status" value="1"/>
</dbReference>
<evidence type="ECO:0000313" key="9">
    <source>
        <dbReference type="Proteomes" id="UP001055153"/>
    </source>
</evidence>
<name>A0ABQ4SFM4_9HYPH</name>
<evidence type="ECO:0000313" key="8">
    <source>
        <dbReference type="EMBL" id="GJE00471.1"/>
    </source>
</evidence>
<evidence type="ECO:0000259" key="7">
    <source>
        <dbReference type="PROSITE" id="PS51007"/>
    </source>
</evidence>
<evidence type="ECO:0000256" key="4">
    <source>
        <dbReference type="ARBA" id="ARBA00022982"/>
    </source>
</evidence>
<dbReference type="PROSITE" id="PS51007">
    <property type="entry name" value="CYTC"/>
    <property type="match status" value="1"/>
</dbReference>
<accession>A0ABQ4SFM4</accession>
<reference evidence="8" key="2">
    <citation type="submission" date="2021-08" db="EMBL/GenBank/DDBJ databases">
        <authorList>
            <person name="Tani A."/>
            <person name="Ola A."/>
            <person name="Ogura Y."/>
            <person name="Katsura K."/>
            <person name="Hayashi T."/>
        </authorList>
    </citation>
    <scope>NUCLEOTIDE SEQUENCE</scope>
    <source>
        <strain evidence="8">DSM 17168</strain>
    </source>
</reference>
<keyword evidence="4" id="KW-0249">Electron transport</keyword>
<evidence type="ECO:0000256" key="5">
    <source>
        <dbReference type="ARBA" id="ARBA00023004"/>
    </source>
</evidence>
<dbReference type="InterPro" id="IPR036909">
    <property type="entry name" value="Cyt_c-like_dom_sf"/>
</dbReference>
<dbReference type="Proteomes" id="UP001055153">
    <property type="component" value="Unassembled WGS sequence"/>
</dbReference>